<evidence type="ECO:0000256" key="1">
    <source>
        <dbReference type="SAM" id="Phobius"/>
    </source>
</evidence>
<feature type="transmembrane region" description="Helical" evidence="1">
    <location>
        <begin position="39"/>
        <end position="61"/>
    </location>
</feature>
<evidence type="ECO:0000313" key="2">
    <source>
        <dbReference type="EMBL" id="JAD76722.1"/>
    </source>
</evidence>
<keyword evidence="1" id="KW-1133">Transmembrane helix</keyword>
<reference evidence="2" key="1">
    <citation type="submission" date="2014-09" db="EMBL/GenBank/DDBJ databases">
        <authorList>
            <person name="Magalhaes I.L.F."/>
            <person name="Oliveira U."/>
            <person name="Santos F.R."/>
            <person name="Vidigal T.H.D.A."/>
            <person name="Brescovit A.D."/>
            <person name="Santos A.J."/>
        </authorList>
    </citation>
    <scope>NUCLEOTIDE SEQUENCE</scope>
    <source>
        <tissue evidence="2">Shoot tissue taken approximately 20 cm above the soil surface</tissue>
    </source>
</reference>
<reference evidence="2" key="2">
    <citation type="journal article" date="2015" name="Data Brief">
        <title>Shoot transcriptome of the giant reed, Arundo donax.</title>
        <authorList>
            <person name="Barrero R.A."/>
            <person name="Guerrero F.D."/>
            <person name="Moolhuijzen P."/>
            <person name="Goolsby J.A."/>
            <person name="Tidwell J."/>
            <person name="Bellgard S.E."/>
            <person name="Bellgard M.I."/>
        </authorList>
    </citation>
    <scope>NUCLEOTIDE SEQUENCE</scope>
    <source>
        <tissue evidence="2">Shoot tissue taken approximately 20 cm above the soil surface</tissue>
    </source>
</reference>
<dbReference type="AlphaFoldDB" id="A0A0A9CZ06"/>
<organism evidence="2">
    <name type="scientific">Arundo donax</name>
    <name type="common">Giant reed</name>
    <name type="synonym">Donax arundinaceus</name>
    <dbReference type="NCBI Taxonomy" id="35708"/>
    <lineage>
        <taxon>Eukaryota</taxon>
        <taxon>Viridiplantae</taxon>
        <taxon>Streptophyta</taxon>
        <taxon>Embryophyta</taxon>
        <taxon>Tracheophyta</taxon>
        <taxon>Spermatophyta</taxon>
        <taxon>Magnoliopsida</taxon>
        <taxon>Liliopsida</taxon>
        <taxon>Poales</taxon>
        <taxon>Poaceae</taxon>
        <taxon>PACMAD clade</taxon>
        <taxon>Arundinoideae</taxon>
        <taxon>Arundineae</taxon>
        <taxon>Arundo</taxon>
    </lineage>
</organism>
<keyword evidence="1" id="KW-0812">Transmembrane</keyword>
<sequence length="63" mass="7086">MAPGRPCCLLFVCFLGSFSLVPRLATMRIIDFSVSFRSILGLQAGVYSLFICIFLFCVWILEC</sequence>
<dbReference type="EMBL" id="GBRH01221173">
    <property type="protein sequence ID" value="JAD76722.1"/>
    <property type="molecule type" value="Transcribed_RNA"/>
</dbReference>
<keyword evidence="1" id="KW-0472">Membrane</keyword>
<name>A0A0A9CZ06_ARUDO</name>
<protein>
    <submittedName>
        <fullName evidence="2">Uncharacterized protein</fullName>
    </submittedName>
</protein>
<accession>A0A0A9CZ06</accession>
<proteinExistence type="predicted"/>